<gene>
    <name evidence="2" type="ORF">EVAR_95083_1</name>
</gene>
<sequence length="114" mass="12060">MKNRLVGTITRRVGGARGSTPPPAPAAPPEPQRRGAEPPRFIQTPPAVAARALGMVPELINFCYDSSRVVCPSSVQQPASGRPGPPSAAGRGRAPRSRPRGLRLRGLTTTKYNL</sequence>
<dbReference type="EMBL" id="BGZK01000487">
    <property type="protein sequence ID" value="GBP46621.1"/>
    <property type="molecule type" value="Genomic_DNA"/>
</dbReference>
<accession>A0A4C1W6D0</accession>
<dbReference type="Proteomes" id="UP000299102">
    <property type="component" value="Unassembled WGS sequence"/>
</dbReference>
<evidence type="ECO:0000256" key="1">
    <source>
        <dbReference type="SAM" id="MobiDB-lite"/>
    </source>
</evidence>
<proteinExistence type="predicted"/>
<feature type="compositionally biased region" description="Pro residues" evidence="1">
    <location>
        <begin position="20"/>
        <end position="30"/>
    </location>
</feature>
<feature type="region of interest" description="Disordered" evidence="1">
    <location>
        <begin position="1"/>
        <end position="41"/>
    </location>
</feature>
<organism evidence="2 3">
    <name type="scientific">Eumeta variegata</name>
    <name type="common">Bagworm moth</name>
    <name type="synonym">Eumeta japonica</name>
    <dbReference type="NCBI Taxonomy" id="151549"/>
    <lineage>
        <taxon>Eukaryota</taxon>
        <taxon>Metazoa</taxon>
        <taxon>Ecdysozoa</taxon>
        <taxon>Arthropoda</taxon>
        <taxon>Hexapoda</taxon>
        <taxon>Insecta</taxon>
        <taxon>Pterygota</taxon>
        <taxon>Neoptera</taxon>
        <taxon>Endopterygota</taxon>
        <taxon>Lepidoptera</taxon>
        <taxon>Glossata</taxon>
        <taxon>Ditrysia</taxon>
        <taxon>Tineoidea</taxon>
        <taxon>Psychidae</taxon>
        <taxon>Oiketicinae</taxon>
        <taxon>Eumeta</taxon>
    </lineage>
</organism>
<comment type="caution">
    <text evidence="2">The sequence shown here is derived from an EMBL/GenBank/DDBJ whole genome shotgun (WGS) entry which is preliminary data.</text>
</comment>
<evidence type="ECO:0000313" key="3">
    <source>
        <dbReference type="Proteomes" id="UP000299102"/>
    </source>
</evidence>
<feature type="compositionally biased region" description="Basic residues" evidence="1">
    <location>
        <begin position="93"/>
        <end position="103"/>
    </location>
</feature>
<feature type="region of interest" description="Disordered" evidence="1">
    <location>
        <begin position="72"/>
        <end position="114"/>
    </location>
</feature>
<protein>
    <submittedName>
        <fullName evidence="2">Uncharacterized protein</fullName>
    </submittedName>
</protein>
<dbReference type="AlphaFoldDB" id="A0A4C1W6D0"/>
<feature type="compositionally biased region" description="Low complexity" evidence="1">
    <location>
        <begin position="78"/>
        <end position="92"/>
    </location>
</feature>
<name>A0A4C1W6D0_EUMVA</name>
<reference evidence="2 3" key="1">
    <citation type="journal article" date="2019" name="Commun. Biol.">
        <title>The bagworm genome reveals a unique fibroin gene that provides high tensile strength.</title>
        <authorList>
            <person name="Kono N."/>
            <person name="Nakamura H."/>
            <person name="Ohtoshi R."/>
            <person name="Tomita M."/>
            <person name="Numata K."/>
            <person name="Arakawa K."/>
        </authorList>
    </citation>
    <scope>NUCLEOTIDE SEQUENCE [LARGE SCALE GENOMIC DNA]</scope>
</reference>
<keyword evidence="3" id="KW-1185">Reference proteome</keyword>
<evidence type="ECO:0000313" key="2">
    <source>
        <dbReference type="EMBL" id="GBP46621.1"/>
    </source>
</evidence>